<keyword evidence="1" id="KW-0812">Transmembrane</keyword>
<organism evidence="2">
    <name type="scientific">Opuntia streptacantha</name>
    <name type="common">Prickly pear cactus</name>
    <name type="synonym">Opuntia cardona</name>
    <dbReference type="NCBI Taxonomy" id="393608"/>
    <lineage>
        <taxon>Eukaryota</taxon>
        <taxon>Viridiplantae</taxon>
        <taxon>Streptophyta</taxon>
        <taxon>Embryophyta</taxon>
        <taxon>Tracheophyta</taxon>
        <taxon>Spermatophyta</taxon>
        <taxon>Magnoliopsida</taxon>
        <taxon>eudicotyledons</taxon>
        <taxon>Gunneridae</taxon>
        <taxon>Pentapetalae</taxon>
        <taxon>Caryophyllales</taxon>
        <taxon>Cactineae</taxon>
        <taxon>Cactaceae</taxon>
        <taxon>Opuntioideae</taxon>
        <taxon>Opuntia</taxon>
    </lineage>
</organism>
<dbReference type="EMBL" id="GISG01088956">
    <property type="protein sequence ID" value="MBA4633990.1"/>
    <property type="molecule type" value="Transcribed_RNA"/>
</dbReference>
<keyword evidence="1" id="KW-0472">Membrane</keyword>
<reference evidence="2" key="1">
    <citation type="journal article" date="2013" name="J. Plant Res.">
        <title>Effect of fungi and light on seed germination of three Opuntia species from semiarid lands of central Mexico.</title>
        <authorList>
            <person name="Delgado-Sanchez P."/>
            <person name="Jimenez-Bremont J.F."/>
            <person name="Guerrero-Gonzalez Mde L."/>
            <person name="Flores J."/>
        </authorList>
    </citation>
    <scope>NUCLEOTIDE SEQUENCE</scope>
    <source>
        <tissue evidence="2">Cladode</tissue>
    </source>
</reference>
<proteinExistence type="predicted"/>
<accession>A0A7C8Z5H8</accession>
<keyword evidence="1" id="KW-1133">Transmembrane helix</keyword>
<protein>
    <submittedName>
        <fullName evidence="2">Uncharacterized protein</fullName>
    </submittedName>
</protein>
<evidence type="ECO:0000313" key="2">
    <source>
        <dbReference type="EMBL" id="MBA4633990.1"/>
    </source>
</evidence>
<evidence type="ECO:0000256" key="1">
    <source>
        <dbReference type="SAM" id="Phobius"/>
    </source>
</evidence>
<dbReference type="AlphaFoldDB" id="A0A7C8Z5H8"/>
<reference evidence="2" key="2">
    <citation type="submission" date="2020-07" db="EMBL/GenBank/DDBJ databases">
        <authorList>
            <person name="Vera ALvarez R."/>
            <person name="Arias-Moreno D.M."/>
            <person name="Jimenez-Jacinto V."/>
            <person name="Jimenez-Bremont J.F."/>
            <person name="Swaminathan K."/>
            <person name="Moose S.P."/>
            <person name="Guerrero-Gonzalez M.L."/>
            <person name="Marino-Ramirez L."/>
            <person name="Landsman D."/>
            <person name="Rodriguez-Kessler M."/>
            <person name="Delgado-Sanchez P."/>
        </authorList>
    </citation>
    <scope>NUCLEOTIDE SEQUENCE</scope>
    <source>
        <tissue evidence="2">Cladode</tissue>
    </source>
</reference>
<name>A0A7C8Z5H8_OPUST</name>
<feature type="transmembrane region" description="Helical" evidence="1">
    <location>
        <begin position="20"/>
        <end position="42"/>
    </location>
</feature>
<sequence>MDKTSSALASGAGMARDSLAPFLSGSALWPLFPAAPCLLLLASSSLNFASSSLLGGYFGKLEGSQGSGFVLKNSLFKAEAADPRSAGSIARRISKRLRAGPGKSLNVSATQRLYGCWGLKIVA</sequence>